<dbReference type="OrthoDB" id="2019666at2759"/>
<evidence type="ECO:0000313" key="2">
    <source>
        <dbReference type="Proteomes" id="UP000269721"/>
    </source>
</evidence>
<evidence type="ECO:0008006" key="3">
    <source>
        <dbReference type="Google" id="ProtNLM"/>
    </source>
</evidence>
<protein>
    <recommendedName>
        <fullName evidence="3">N-acetyltransferase domain-containing protein</fullName>
    </recommendedName>
</protein>
<reference evidence="2" key="1">
    <citation type="journal article" date="2018" name="Nat. Microbiol.">
        <title>Leveraging single-cell genomics to expand the fungal tree of life.</title>
        <authorList>
            <person name="Ahrendt S.R."/>
            <person name="Quandt C.A."/>
            <person name="Ciobanu D."/>
            <person name="Clum A."/>
            <person name="Salamov A."/>
            <person name="Andreopoulos B."/>
            <person name="Cheng J.F."/>
            <person name="Woyke T."/>
            <person name="Pelin A."/>
            <person name="Henrissat B."/>
            <person name="Reynolds N.K."/>
            <person name="Benny G.L."/>
            <person name="Smith M.E."/>
            <person name="James T.Y."/>
            <person name="Grigoriev I.V."/>
        </authorList>
    </citation>
    <scope>NUCLEOTIDE SEQUENCE [LARGE SCALE GENOMIC DNA]</scope>
</reference>
<dbReference type="Proteomes" id="UP000269721">
    <property type="component" value="Unassembled WGS sequence"/>
</dbReference>
<gene>
    <name evidence="1" type="ORF">BDK51DRAFT_34525</name>
</gene>
<name>A0A4P9WQA5_9FUNG</name>
<evidence type="ECO:0000313" key="1">
    <source>
        <dbReference type="EMBL" id="RKO94772.1"/>
    </source>
</evidence>
<organism evidence="1 2">
    <name type="scientific">Blyttiomyces helicus</name>
    <dbReference type="NCBI Taxonomy" id="388810"/>
    <lineage>
        <taxon>Eukaryota</taxon>
        <taxon>Fungi</taxon>
        <taxon>Fungi incertae sedis</taxon>
        <taxon>Chytridiomycota</taxon>
        <taxon>Chytridiomycota incertae sedis</taxon>
        <taxon>Chytridiomycetes</taxon>
        <taxon>Chytridiomycetes incertae sedis</taxon>
        <taxon>Blyttiomyces</taxon>
    </lineage>
</organism>
<sequence>MALSVTVLPPLQHDHSIKFQVIPLSAITDSTILECSTLFSTEYGVWSSAANPKLAGKPVKLSPKMWRSAVMFDSQCYIVTARVEEDLAGFATCRRFNVAELKCTVLTILVEGQSATAGERGKLKHYTPVPIPPNCQAPPFGGRGIASAILKNTYTAKTDLALGIVSSNAFAIRALEAASDRRVTVPLINKWCNILLRSSGVPYLAERALKEGHEEMLKIVRAQKNWILGDLGDGEEFVGIVFLRGSVAGSGSETGSPRRNEIDGGG</sequence>
<proteinExistence type="predicted"/>
<dbReference type="EMBL" id="KZ993822">
    <property type="protein sequence ID" value="RKO94772.1"/>
    <property type="molecule type" value="Genomic_DNA"/>
</dbReference>
<dbReference type="AlphaFoldDB" id="A0A4P9WQA5"/>
<keyword evidence="2" id="KW-1185">Reference proteome</keyword>
<accession>A0A4P9WQA5</accession>